<evidence type="ECO:0000256" key="9">
    <source>
        <dbReference type="ARBA" id="ARBA00023157"/>
    </source>
</evidence>
<comment type="similarity">
    <text evidence="3">Belongs to the thioredoxin family.</text>
</comment>
<dbReference type="PROSITE" id="PS00194">
    <property type="entry name" value="THIOREDOXIN_1"/>
    <property type="match status" value="1"/>
</dbReference>
<evidence type="ECO:0000256" key="13">
    <source>
        <dbReference type="ARBA" id="ARBA00080019"/>
    </source>
</evidence>
<evidence type="ECO:0000313" key="15">
    <source>
        <dbReference type="Ensembl" id="ENSPEMP00000025154.1"/>
    </source>
</evidence>
<keyword evidence="6" id="KW-0221">Differentiation</keyword>
<dbReference type="FunFam" id="3.40.30.10:FF:000262">
    <property type="entry name" value="Thioredoxin domain containing 8"/>
    <property type="match status" value="1"/>
</dbReference>
<sequence length="152" mass="17294">TVDRTATVVHLNQQERIISESQMLIMVQMINDMDELKELLTVAGSKLVVVEFSAAWCGPCKRVGPVFQAMSLKYQNVMFANVDVDSSKELTQLCHIKAVPTFQMFKHTQKVTLFSRLKRTLCCLRSGMEDGKIFELHGADVKKLEEKIQELM</sequence>
<evidence type="ECO:0000259" key="14">
    <source>
        <dbReference type="PROSITE" id="PS51352"/>
    </source>
</evidence>
<evidence type="ECO:0000256" key="2">
    <source>
        <dbReference type="ARBA" id="ARBA00004555"/>
    </source>
</evidence>
<keyword evidence="8" id="KW-0333">Golgi apparatus</keyword>
<evidence type="ECO:0000313" key="16">
    <source>
        <dbReference type="Proteomes" id="UP000694547"/>
    </source>
</evidence>
<dbReference type="GO" id="GO:0005794">
    <property type="term" value="C:Golgi apparatus"/>
    <property type="evidence" value="ECO:0007669"/>
    <property type="project" value="UniProtKB-SubCell"/>
</dbReference>
<protein>
    <recommendedName>
        <fullName evidence="12">Thioredoxin domain-containing protein 8</fullName>
    </recommendedName>
    <alternativeName>
        <fullName evidence="13">Spermatid-specific thioredoxin-3</fullName>
    </alternativeName>
</protein>
<dbReference type="GO" id="GO:0030154">
    <property type="term" value="P:cell differentiation"/>
    <property type="evidence" value="ECO:0007669"/>
    <property type="project" value="UniProtKB-KW"/>
</dbReference>
<evidence type="ECO:0000256" key="1">
    <source>
        <dbReference type="ARBA" id="ARBA00004496"/>
    </source>
</evidence>
<dbReference type="GO" id="GO:0007283">
    <property type="term" value="P:spermatogenesis"/>
    <property type="evidence" value="ECO:0007669"/>
    <property type="project" value="UniProtKB-KW"/>
</dbReference>
<evidence type="ECO:0000256" key="11">
    <source>
        <dbReference type="ARBA" id="ARBA00054596"/>
    </source>
</evidence>
<feature type="domain" description="Thioredoxin" evidence="14">
    <location>
        <begin position="1"/>
        <end position="152"/>
    </location>
</feature>
<reference evidence="15 16" key="1">
    <citation type="submission" date="2018-10" db="EMBL/GenBank/DDBJ databases">
        <title>Improved assembly of the deer mouse Peromyscus maniculatus genome.</title>
        <authorList>
            <person name="Lassance J.-M."/>
            <person name="Hoekstra H.E."/>
        </authorList>
    </citation>
    <scope>NUCLEOTIDE SEQUENCE [LARGE SCALE GENOMIC DNA]</scope>
</reference>
<dbReference type="Pfam" id="PF00085">
    <property type="entry name" value="Thioredoxin"/>
    <property type="match status" value="1"/>
</dbReference>
<evidence type="ECO:0000256" key="12">
    <source>
        <dbReference type="ARBA" id="ARBA00068133"/>
    </source>
</evidence>
<evidence type="ECO:0000256" key="8">
    <source>
        <dbReference type="ARBA" id="ARBA00023034"/>
    </source>
</evidence>
<keyword evidence="5" id="KW-0963">Cytoplasm</keyword>
<dbReference type="PANTHER" id="PTHR46115">
    <property type="entry name" value="THIOREDOXIN-LIKE PROTEIN 1"/>
    <property type="match status" value="1"/>
</dbReference>
<evidence type="ECO:0000256" key="6">
    <source>
        <dbReference type="ARBA" id="ARBA00022782"/>
    </source>
</evidence>
<dbReference type="AlphaFoldDB" id="A0A8C8U9R0"/>
<name>A0A8C8U9R0_PERMB</name>
<dbReference type="InterPro" id="IPR036249">
    <property type="entry name" value="Thioredoxin-like_sf"/>
</dbReference>
<dbReference type="SUPFAM" id="SSF52833">
    <property type="entry name" value="Thioredoxin-like"/>
    <property type="match status" value="1"/>
</dbReference>
<dbReference type="PRINTS" id="PR00421">
    <property type="entry name" value="THIOREDOXIN"/>
</dbReference>
<organism evidence="15 16">
    <name type="scientific">Peromyscus maniculatus bairdii</name>
    <name type="common">Prairie deer mouse</name>
    <dbReference type="NCBI Taxonomy" id="230844"/>
    <lineage>
        <taxon>Eukaryota</taxon>
        <taxon>Metazoa</taxon>
        <taxon>Chordata</taxon>
        <taxon>Craniata</taxon>
        <taxon>Vertebrata</taxon>
        <taxon>Euteleostomi</taxon>
        <taxon>Mammalia</taxon>
        <taxon>Eutheria</taxon>
        <taxon>Euarchontoglires</taxon>
        <taxon>Glires</taxon>
        <taxon>Rodentia</taxon>
        <taxon>Myomorpha</taxon>
        <taxon>Muroidea</taxon>
        <taxon>Cricetidae</taxon>
        <taxon>Neotominae</taxon>
        <taxon>Peromyscus</taxon>
    </lineage>
</organism>
<dbReference type="GeneTree" id="ENSGT00940000162445"/>
<dbReference type="Ensembl" id="ENSPEMT00000029539.2">
    <property type="protein sequence ID" value="ENSPEMP00000025154.1"/>
    <property type="gene ID" value="ENSPEMG00000021665.2"/>
</dbReference>
<keyword evidence="9" id="KW-1015">Disulfide bond</keyword>
<keyword evidence="4" id="KW-0217">Developmental protein</keyword>
<evidence type="ECO:0000256" key="4">
    <source>
        <dbReference type="ARBA" id="ARBA00022473"/>
    </source>
</evidence>
<evidence type="ECO:0000256" key="5">
    <source>
        <dbReference type="ARBA" id="ARBA00022490"/>
    </source>
</evidence>
<dbReference type="Gene3D" id="3.40.30.10">
    <property type="entry name" value="Glutaredoxin"/>
    <property type="match status" value="1"/>
</dbReference>
<dbReference type="GO" id="GO:0001669">
    <property type="term" value="C:acrosomal vesicle"/>
    <property type="evidence" value="ECO:0007669"/>
    <property type="project" value="Ensembl"/>
</dbReference>
<dbReference type="Proteomes" id="UP000694547">
    <property type="component" value="Chromosome 2"/>
</dbReference>
<proteinExistence type="inferred from homology"/>
<dbReference type="CDD" id="cd02947">
    <property type="entry name" value="TRX_family"/>
    <property type="match status" value="1"/>
</dbReference>
<evidence type="ECO:0000256" key="7">
    <source>
        <dbReference type="ARBA" id="ARBA00022871"/>
    </source>
</evidence>
<evidence type="ECO:0000256" key="3">
    <source>
        <dbReference type="ARBA" id="ARBA00008987"/>
    </source>
</evidence>
<reference evidence="15" key="3">
    <citation type="submission" date="2025-09" db="UniProtKB">
        <authorList>
            <consortium name="Ensembl"/>
        </authorList>
    </citation>
    <scope>IDENTIFICATION</scope>
</reference>
<keyword evidence="7" id="KW-0744">Spermatogenesis</keyword>
<dbReference type="InterPro" id="IPR013766">
    <property type="entry name" value="Thioredoxin_domain"/>
</dbReference>
<evidence type="ECO:0000256" key="10">
    <source>
        <dbReference type="ARBA" id="ARBA00023284"/>
    </source>
</evidence>
<keyword evidence="16" id="KW-1185">Reference proteome</keyword>
<comment type="subcellular location">
    <subcellularLocation>
        <location evidence="1">Cytoplasm</location>
    </subcellularLocation>
    <subcellularLocation>
        <location evidence="2">Golgi apparatus</location>
    </subcellularLocation>
</comment>
<dbReference type="InterPro" id="IPR017937">
    <property type="entry name" value="Thioredoxin_CS"/>
</dbReference>
<keyword evidence="10" id="KW-0676">Redox-active center</keyword>
<comment type="function">
    <text evidence="11">May be required for post-translational modifications of proteins required for acrosomal biogenesis. May act by reducing disulfide bonds within the sperm.</text>
</comment>
<accession>A0A8C8U9R0</accession>
<reference evidence="15" key="2">
    <citation type="submission" date="2025-08" db="UniProtKB">
        <authorList>
            <consortium name="Ensembl"/>
        </authorList>
    </citation>
    <scope>IDENTIFICATION</scope>
</reference>
<dbReference type="PROSITE" id="PS51352">
    <property type="entry name" value="THIOREDOXIN_2"/>
    <property type="match status" value="1"/>
</dbReference>